<dbReference type="AlphaFoldDB" id="A0A0J1IN80"/>
<dbReference type="PATRIC" id="fig|476652.3.peg.2264"/>
<dbReference type="PANTHER" id="PTHR34108">
    <property type="entry name" value="SEPTUM SITE-DETERMINING PROTEIN MINC"/>
    <property type="match status" value="1"/>
</dbReference>
<dbReference type="InterPro" id="IPR016098">
    <property type="entry name" value="CAP/MinC_C"/>
</dbReference>
<dbReference type="Proteomes" id="UP000036356">
    <property type="component" value="Unassembled WGS sequence"/>
</dbReference>
<sequence>MRSNGGLCRLTRTEHVALKGTREGLVLYFDPLADFGLLLTELNKLLKDSVQFLQGATVRCFAGDKEYSEDEHDQLTNLLQEHQLELGGWLTTEEVYVPGKVQSQAIEKETRLGDEGMVEGHCLFVERNLRNGNSVQYEGHVVVLGDVNPGAEIIATGNIVVLGSLRGVAHAGATGERNASVSAYHLAPTQLRIADLVTRAPDEDSEERGPEIARIKDDRLIVEAAGLIGYRGKGR</sequence>
<dbReference type="STRING" id="476652.DEAC_c21850"/>
<keyword evidence="4 6" id="KW-0131">Cell cycle</keyword>
<dbReference type="PANTHER" id="PTHR34108:SF1">
    <property type="entry name" value="SEPTUM SITE-DETERMINING PROTEIN MINC"/>
    <property type="match status" value="1"/>
</dbReference>
<dbReference type="EMBL" id="LDZY01000006">
    <property type="protein sequence ID" value="KLU66146.1"/>
    <property type="molecule type" value="Genomic_DNA"/>
</dbReference>
<comment type="function">
    <text evidence="6">Cell division inhibitor that blocks the formation of polar Z ring septums. Rapidly oscillates between the poles of the cell to destabilize FtsZ filaments that have formed before they mature into polar Z rings. Prevents FtsZ polymerization.</text>
</comment>
<evidence type="ECO:0000259" key="7">
    <source>
        <dbReference type="Pfam" id="PF03775"/>
    </source>
</evidence>
<accession>A0A0J1IN80</accession>
<dbReference type="GO" id="GO:1901891">
    <property type="term" value="P:regulation of cell septum assembly"/>
    <property type="evidence" value="ECO:0007669"/>
    <property type="project" value="InterPro"/>
</dbReference>
<organism evidence="9 10">
    <name type="scientific">Desulfosporosinus acididurans</name>
    <dbReference type="NCBI Taxonomy" id="476652"/>
    <lineage>
        <taxon>Bacteria</taxon>
        <taxon>Bacillati</taxon>
        <taxon>Bacillota</taxon>
        <taxon>Clostridia</taxon>
        <taxon>Eubacteriales</taxon>
        <taxon>Desulfitobacteriaceae</taxon>
        <taxon>Desulfosporosinus</taxon>
    </lineage>
</organism>
<name>A0A0J1IN80_9FIRM</name>
<evidence type="ECO:0000256" key="4">
    <source>
        <dbReference type="ARBA" id="ARBA00023306"/>
    </source>
</evidence>
<dbReference type="HAMAP" id="MF_00267">
    <property type="entry name" value="MinC"/>
    <property type="match status" value="1"/>
</dbReference>
<feature type="domain" description="Septum site-determining protein MinC N-terminal" evidence="8">
    <location>
        <begin position="16"/>
        <end position="83"/>
    </location>
</feature>
<comment type="caution">
    <text evidence="9">The sequence shown here is derived from an EMBL/GenBank/DDBJ whole genome shotgun (WGS) entry which is preliminary data.</text>
</comment>
<dbReference type="SUPFAM" id="SSF63848">
    <property type="entry name" value="Cell-division inhibitor MinC, C-terminal domain"/>
    <property type="match status" value="1"/>
</dbReference>
<dbReference type="NCBIfam" id="TIGR01222">
    <property type="entry name" value="minC"/>
    <property type="match status" value="1"/>
</dbReference>
<keyword evidence="2 6" id="KW-0132">Cell division</keyword>
<dbReference type="GO" id="GO:0000917">
    <property type="term" value="P:division septum assembly"/>
    <property type="evidence" value="ECO:0007669"/>
    <property type="project" value="UniProtKB-KW"/>
</dbReference>
<protein>
    <recommendedName>
        <fullName evidence="6">Probable septum site-determining protein MinC</fullName>
    </recommendedName>
</protein>
<dbReference type="InterPro" id="IPR005526">
    <property type="entry name" value="Septum_form_inhib_MinC_C"/>
</dbReference>
<dbReference type="Gene3D" id="3.30.160.540">
    <property type="match status" value="1"/>
</dbReference>
<reference evidence="9 10" key="1">
    <citation type="submission" date="2015-06" db="EMBL/GenBank/DDBJ databases">
        <title>Draft genome of the moderately acidophilic sulfate reducer Candidatus Desulfosporosinus acididurans strain M1.</title>
        <authorList>
            <person name="Poehlein A."/>
            <person name="Petzsch P."/>
            <person name="Johnson B.D."/>
            <person name="Schloemann M."/>
            <person name="Daniel R."/>
            <person name="Muehling M."/>
        </authorList>
    </citation>
    <scope>NUCLEOTIDE SEQUENCE [LARGE SCALE GENOMIC DNA]</scope>
    <source>
        <strain evidence="9 10">M1</strain>
    </source>
</reference>
<evidence type="ECO:0000256" key="2">
    <source>
        <dbReference type="ARBA" id="ARBA00022618"/>
    </source>
</evidence>
<proteinExistence type="inferred from homology"/>
<dbReference type="GO" id="GO:0000902">
    <property type="term" value="P:cell morphogenesis"/>
    <property type="evidence" value="ECO:0007669"/>
    <property type="project" value="InterPro"/>
</dbReference>
<evidence type="ECO:0000256" key="3">
    <source>
        <dbReference type="ARBA" id="ARBA00023210"/>
    </source>
</evidence>
<comment type="subunit">
    <text evidence="5 6">Interacts with MinD and FtsZ.</text>
</comment>
<dbReference type="InterPro" id="IPR055219">
    <property type="entry name" value="MinC_N_1"/>
</dbReference>
<evidence type="ECO:0000259" key="8">
    <source>
        <dbReference type="Pfam" id="PF22642"/>
    </source>
</evidence>
<evidence type="ECO:0000313" key="9">
    <source>
        <dbReference type="EMBL" id="KLU66146.1"/>
    </source>
</evidence>
<comment type="similarity">
    <text evidence="1 6">Belongs to the MinC family.</text>
</comment>
<evidence type="ECO:0000256" key="5">
    <source>
        <dbReference type="ARBA" id="ARBA00046874"/>
    </source>
</evidence>
<evidence type="ECO:0000256" key="1">
    <source>
        <dbReference type="ARBA" id="ARBA00006291"/>
    </source>
</evidence>
<dbReference type="InterPro" id="IPR036145">
    <property type="entry name" value="MinC_C_sf"/>
</dbReference>
<keyword evidence="10" id="KW-1185">Reference proteome</keyword>
<gene>
    <name evidence="6 9" type="primary">minC</name>
    <name evidence="9" type="ORF">DEAC_c21850</name>
</gene>
<dbReference type="InterPro" id="IPR013033">
    <property type="entry name" value="MinC"/>
</dbReference>
<dbReference type="Pfam" id="PF22642">
    <property type="entry name" value="MinC_N_1"/>
    <property type="match status" value="1"/>
</dbReference>
<feature type="domain" description="Septum formation inhibitor MinC C-terminal" evidence="7">
    <location>
        <begin position="124"/>
        <end position="223"/>
    </location>
</feature>
<dbReference type="Pfam" id="PF03775">
    <property type="entry name" value="MinC_C"/>
    <property type="match status" value="1"/>
</dbReference>
<keyword evidence="3 6" id="KW-0717">Septation</keyword>
<dbReference type="Gene3D" id="2.160.20.70">
    <property type="match status" value="1"/>
</dbReference>
<evidence type="ECO:0000313" key="10">
    <source>
        <dbReference type="Proteomes" id="UP000036356"/>
    </source>
</evidence>
<evidence type="ECO:0000256" key="6">
    <source>
        <dbReference type="HAMAP-Rule" id="MF_00267"/>
    </source>
</evidence>